<dbReference type="Pfam" id="PF00849">
    <property type="entry name" value="PseudoU_synth_2"/>
    <property type="match status" value="1"/>
</dbReference>
<evidence type="ECO:0000313" key="6">
    <source>
        <dbReference type="EMBL" id="GHD69539.1"/>
    </source>
</evidence>
<organism evidence="6 7">
    <name type="scientific">Jeongeupia chitinilytica</name>
    <dbReference type="NCBI Taxonomy" id="1041641"/>
    <lineage>
        <taxon>Bacteria</taxon>
        <taxon>Pseudomonadati</taxon>
        <taxon>Pseudomonadota</taxon>
        <taxon>Betaproteobacteria</taxon>
        <taxon>Neisseriales</taxon>
        <taxon>Chitinibacteraceae</taxon>
        <taxon>Jeongeupia</taxon>
    </lineage>
</organism>
<comment type="caution">
    <text evidence="6">The sequence shown here is derived from an EMBL/GenBank/DDBJ whole genome shotgun (WGS) entry which is preliminary data.</text>
</comment>
<dbReference type="InterPro" id="IPR006145">
    <property type="entry name" value="PsdUridine_synth_RsuA/RluA"/>
</dbReference>
<evidence type="ECO:0000313" key="7">
    <source>
        <dbReference type="Proteomes" id="UP000604737"/>
    </source>
</evidence>
<protein>
    <recommendedName>
        <fullName evidence="3">Pseudouridine synthase</fullName>
        <ecNumber evidence="3">5.4.99.-</ecNumber>
    </recommendedName>
</protein>
<dbReference type="InterPro" id="IPR042092">
    <property type="entry name" value="PsdUridine_s_RsuA/RluB/E/F_cat"/>
</dbReference>
<dbReference type="EMBL" id="BMYO01000012">
    <property type="protein sequence ID" value="GHD69539.1"/>
    <property type="molecule type" value="Genomic_DNA"/>
</dbReference>
<dbReference type="PANTHER" id="PTHR47683">
    <property type="entry name" value="PSEUDOURIDINE SYNTHASE FAMILY PROTEIN-RELATED"/>
    <property type="match status" value="1"/>
</dbReference>
<feature type="domain" description="Pseudouridine synthase RsuA/RluA-like" evidence="5">
    <location>
        <begin position="4"/>
        <end position="148"/>
    </location>
</feature>
<dbReference type="Gene3D" id="3.30.70.580">
    <property type="entry name" value="Pseudouridine synthase I, catalytic domain, N-terminal subdomain"/>
    <property type="match status" value="1"/>
</dbReference>
<dbReference type="EC" id="5.4.99.-" evidence="3"/>
<proteinExistence type="inferred from homology"/>
<dbReference type="InterPro" id="IPR050343">
    <property type="entry name" value="RsuA_PseudoU_synthase"/>
</dbReference>
<dbReference type="InterPro" id="IPR018496">
    <property type="entry name" value="PsdUridine_synth_RsuA/RluB_CS"/>
</dbReference>
<feature type="region of interest" description="Disordered" evidence="4">
    <location>
        <begin position="185"/>
        <end position="207"/>
    </location>
</feature>
<dbReference type="NCBIfam" id="TIGR00093">
    <property type="entry name" value="pseudouridine synthase"/>
    <property type="match status" value="1"/>
</dbReference>
<feature type="compositionally biased region" description="Basic residues" evidence="4">
    <location>
        <begin position="195"/>
        <end position="207"/>
    </location>
</feature>
<dbReference type="InterPro" id="IPR000748">
    <property type="entry name" value="PsdUridine_synth_RsuA/RluB/E/F"/>
</dbReference>
<name>A0ABQ3H800_9NEIS</name>
<dbReference type="Gene3D" id="3.30.70.1560">
    <property type="entry name" value="Alpha-L RNA-binding motif"/>
    <property type="match status" value="1"/>
</dbReference>
<dbReference type="PANTHER" id="PTHR47683:SF2">
    <property type="entry name" value="RNA-BINDING S4 DOMAIN-CONTAINING PROTEIN"/>
    <property type="match status" value="1"/>
</dbReference>
<evidence type="ECO:0000256" key="4">
    <source>
        <dbReference type="SAM" id="MobiDB-lite"/>
    </source>
</evidence>
<evidence type="ECO:0000256" key="2">
    <source>
        <dbReference type="ARBA" id="ARBA00023235"/>
    </source>
</evidence>
<reference evidence="7" key="1">
    <citation type="journal article" date="2019" name="Int. J. Syst. Evol. Microbiol.">
        <title>The Global Catalogue of Microorganisms (GCM) 10K type strain sequencing project: providing services to taxonomists for standard genome sequencing and annotation.</title>
        <authorList>
            <consortium name="The Broad Institute Genomics Platform"/>
            <consortium name="The Broad Institute Genome Sequencing Center for Infectious Disease"/>
            <person name="Wu L."/>
            <person name="Ma J."/>
        </authorList>
    </citation>
    <scope>NUCLEOTIDE SEQUENCE [LARGE SCALE GENOMIC DNA]</scope>
    <source>
        <strain evidence="7">KCTC 23701</strain>
    </source>
</reference>
<accession>A0ABQ3H800</accession>
<comment type="similarity">
    <text evidence="1 3">Belongs to the pseudouridine synthase RsuA family.</text>
</comment>
<dbReference type="Proteomes" id="UP000604737">
    <property type="component" value="Unassembled WGS sequence"/>
</dbReference>
<evidence type="ECO:0000256" key="3">
    <source>
        <dbReference type="RuleBase" id="RU003887"/>
    </source>
</evidence>
<dbReference type="PROSITE" id="PS01149">
    <property type="entry name" value="PSI_RSU"/>
    <property type="match status" value="1"/>
</dbReference>
<sequence>MARLILLNKPYGVICQFSPSPPHRSLADYVRVPDVYPAGRLDTDSEGLLLLTDSGPLQARIADPKYKLPKTYWVQVDGAPSDADLEPLRRGVDLGDFVSKPAQVRLIDEPAGLWPRTPPVRFRANIPTTWLEVIIAEGKNRQVRRMTAKAGFPTLRLIRAAIGEYTLAELAPGQWRELRVAAPNPPVVAATPGRPKQRGRRGPNKAR</sequence>
<evidence type="ECO:0000259" key="5">
    <source>
        <dbReference type="Pfam" id="PF00849"/>
    </source>
</evidence>
<dbReference type="InterPro" id="IPR020094">
    <property type="entry name" value="TruA/RsuA/RluB/E/F_N"/>
</dbReference>
<dbReference type="InterPro" id="IPR020103">
    <property type="entry name" value="PsdUridine_synth_cat_dom_sf"/>
</dbReference>
<dbReference type="RefSeq" id="WP_189462382.1">
    <property type="nucleotide sequence ID" value="NZ_BMYO01000012.1"/>
</dbReference>
<keyword evidence="7" id="KW-1185">Reference proteome</keyword>
<keyword evidence="2 3" id="KW-0413">Isomerase</keyword>
<gene>
    <name evidence="6" type="ORF">GCM10007350_36310</name>
</gene>
<dbReference type="SUPFAM" id="SSF55120">
    <property type="entry name" value="Pseudouridine synthase"/>
    <property type="match status" value="1"/>
</dbReference>
<evidence type="ECO:0000256" key="1">
    <source>
        <dbReference type="ARBA" id="ARBA00008348"/>
    </source>
</evidence>